<dbReference type="OMA" id="KFEKPNE"/>
<feature type="compositionally biased region" description="Basic and acidic residues" evidence="1">
    <location>
        <begin position="577"/>
        <end position="608"/>
    </location>
</feature>
<feature type="compositionally biased region" description="Acidic residues" evidence="1">
    <location>
        <begin position="784"/>
        <end position="797"/>
    </location>
</feature>
<feature type="compositionally biased region" description="Basic and acidic residues" evidence="1">
    <location>
        <begin position="839"/>
        <end position="863"/>
    </location>
</feature>
<dbReference type="GeneID" id="5543250"/>
<reference evidence="2 3" key="1">
    <citation type="journal article" date="2007" name="Proc. Natl. Acad. Sci. U.S.A.">
        <title>Independent sorting-out of thousands of duplicated gene pairs in two yeast species descended from a whole-genome duplication.</title>
        <authorList>
            <person name="Scannell D.R."/>
            <person name="Frank A.C."/>
            <person name="Conant G.C."/>
            <person name="Byrne K.P."/>
            <person name="Woolfit M."/>
            <person name="Wolfe K.H."/>
        </authorList>
    </citation>
    <scope>NUCLEOTIDE SEQUENCE [LARGE SCALE GENOMIC DNA]</scope>
    <source>
        <strain evidence="3">ATCC 22028 / DSM 70294 / BCRC 21397 / CBS 2163 / NBRC 10782 / NRRL Y-8283 / UCD 57-17</strain>
    </source>
</reference>
<dbReference type="AlphaFoldDB" id="A7TRC4"/>
<feature type="compositionally biased region" description="Basic and acidic residues" evidence="1">
    <location>
        <begin position="914"/>
        <end position="930"/>
    </location>
</feature>
<feature type="region of interest" description="Disordered" evidence="1">
    <location>
        <begin position="283"/>
        <end position="309"/>
    </location>
</feature>
<dbReference type="PROSITE" id="PS51354">
    <property type="entry name" value="GLUTAREDOXIN_2"/>
    <property type="match status" value="1"/>
</dbReference>
<evidence type="ECO:0000313" key="3">
    <source>
        <dbReference type="Proteomes" id="UP000000267"/>
    </source>
</evidence>
<evidence type="ECO:0000313" key="2">
    <source>
        <dbReference type="EMBL" id="EDO15192.1"/>
    </source>
</evidence>
<organism evidence="3">
    <name type="scientific">Vanderwaltozyma polyspora (strain ATCC 22028 / DSM 70294 / BCRC 21397 / CBS 2163 / NBRC 10782 / NRRL Y-8283 / UCD 57-17)</name>
    <name type="common">Kluyveromyces polysporus</name>
    <dbReference type="NCBI Taxonomy" id="436907"/>
    <lineage>
        <taxon>Eukaryota</taxon>
        <taxon>Fungi</taxon>
        <taxon>Dikarya</taxon>
        <taxon>Ascomycota</taxon>
        <taxon>Saccharomycotina</taxon>
        <taxon>Saccharomycetes</taxon>
        <taxon>Saccharomycetales</taxon>
        <taxon>Saccharomycetaceae</taxon>
        <taxon>Vanderwaltozyma</taxon>
    </lineage>
</organism>
<gene>
    <name evidence="2" type="ORF">Kpol_1069p15</name>
</gene>
<feature type="compositionally biased region" description="Basic and acidic residues" evidence="1">
    <location>
        <begin position="482"/>
        <end position="514"/>
    </location>
</feature>
<feature type="compositionally biased region" description="Basic and acidic residues" evidence="1">
    <location>
        <begin position="636"/>
        <end position="646"/>
    </location>
</feature>
<feature type="compositionally biased region" description="Basic and acidic residues" evidence="1">
    <location>
        <begin position="65"/>
        <end position="77"/>
    </location>
</feature>
<evidence type="ECO:0000256" key="1">
    <source>
        <dbReference type="SAM" id="MobiDB-lite"/>
    </source>
</evidence>
<dbReference type="InterPro" id="IPR036249">
    <property type="entry name" value="Thioredoxin-like_sf"/>
</dbReference>
<dbReference type="SUPFAM" id="SSF52833">
    <property type="entry name" value="Thioredoxin-like"/>
    <property type="match status" value="1"/>
</dbReference>
<feature type="region of interest" description="Disordered" evidence="1">
    <location>
        <begin position="435"/>
        <end position="863"/>
    </location>
</feature>
<feature type="compositionally biased region" description="Acidic residues" evidence="1">
    <location>
        <begin position="808"/>
        <end position="824"/>
    </location>
</feature>
<feature type="compositionally biased region" description="Basic and acidic residues" evidence="1">
    <location>
        <begin position="749"/>
        <end position="762"/>
    </location>
</feature>
<dbReference type="Proteomes" id="UP000000267">
    <property type="component" value="Unassembled WGS sequence"/>
</dbReference>
<dbReference type="EMBL" id="DS480475">
    <property type="protein sequence ID" value="EDO15192.1"/>
    <property type="molecule type" value="Genomic_DNA"/>
</dbReference>
<feature type="region of interest" description="Disordered" evidence="1">
    <location>
        <begin position="1"/>
        <end position="78"/>
    </location>
</feature>
<feature type="compositionally biased region" description="Basic and acidic residues" evidence="1">
    <location>
        <begin position="1"/>
        <end position="20"/>
    </location>
</feature>
<dbReference type="Gene3D" id="3.40.30.10">
    <property type="entry name" value="Glutaredoxin"/>
    <property type="match status" value="1"/>
</dbReference>
<name>A7TRC4_VANPO</name>
<feature type="compositionally biased region" description="Basic and acidic residues" evidence="1">
    <location>
        <begin position="291"/>
        <end position="309"/>
    </location>
</feature>
<dbReference type="InParanoid" id="A7TRC4"/>
<dbReference type="HOGENOM" id="CLU_293765_0_0_1"/>
<feature type="region of interest" description="Disordered" evidence="1">
    <location>
        <begin position="119"/>
        <end position="199"/>
    </location>
</feature>
<feature type="compositionally biased region" description="Basic residues" evidence="1">
    <location>
        <begin position="34"/>
        <end position="50"/>
    </location>
</feature>
<accession>A7TRC4</accession>
<dbReference type="RefSeq" id="XP_001643050.1">
    <property type="nucleotide sequence ID" value="XM_001643000.1"/>
</dbReference>
<protein>
    <submittedName>
        <fullName evidence="2">Uncharacterized protein</fullName>
    </submittedName>
</protein>
<keyword evidence="3" id="KW-1185">Reference proteome</keyword>
<feature type="compositionally biased region" description="Basic and acidic residues" evidence="1">
    <location>
        <begin position="441"/>
        <end position="473"/>
    </location>
</feature>
<dbReference type="STRING" id="436907.A7TRC4"/>
<dbReference type="KEGG" id="vpo:Kpol_1069p15"/>
<dbReference type="OrthoDB" id="9932926at2759"/>
<feature type="compositionally biased region" description="Polar residues" evidence="1">
    <location>
        <begin position="158"/>
        <end position="168"/>
    </location>
</feature>
<sequence>MRGITELDKERLEGSPKIEESNQSDQQQKQQGTKPKKKKKKKKKNNKKKASVQDKLDELLTESHQSIDLDEKPKNSDLDTIMNGIEEFLKEDDNKKTIVTSDEDKLDVKVNIIDDSVDKTASENNDEPSIINDINDQEVEEQGTPGNIIDEPKDLARTSKSQDTSEIENSIDKDVNEELGNNKESSTSSVSEKRSDSNINDIESEINELASTVLESTLKAEIEIEKEDDILLAAVKSVKQDTLLCIDSEYKEATKKTKEKQHIEIQQHRDVIKKVESDVEISHLAQSAEEESQKASLEESKPEDIDPDVSFEKKLESISGEDTHLKADGTLAEDEKMIDKSIMEPEITMDNDVVTDDGTERKDIKEDSFNICVEKNNVTNKKAEVKTLNTDMTEIKTEVETEIKTEAETEVKAEVETKVKTEVKAEVKAKIKEEVKEEVDSEVKEEAESEIKSVENFKPKDSADSKEEKEVTEKNQPIKANIENETKELDVNQLEDKESDVSENKKAIKVHDSSLKVQSDVNEKDVSLKSIDAANPSKPVGNKISAAICDDNSDQKIESREVHESQVEPDANEELTELSKESESKSGRDHVEKEETEKLTESKLERNVSDISETQAKESEEQEEQFDADVQSVKGPGEKELEKELEEKELEEKELEGKDGTVVPETSKSTEEESVEVKELTKSDKESVEVKEPSKSDEESVEVKEPSKSDEEPVEVKEPSKSDEEPVEVKESSIPEDEKPQDSELSNVVDEKFEMVSDKSDILEDDSSVEMETAKTQQEYIAYIEDEPKEDDLDAEPSIESSVKETPIESELESALLAEDESSFSDDHFTEPLSFGGDSSEKTGETDEPDNKSTEDISKKTKSLEDLIDDTDELLKSLEFVNDAELEDMLLALDGKPTKKVNETKTTKPLATKSEGKKETMETKKPESTVIKKSEIREQNLKEPIYIYTSLAGGGFHMIPRTNRLTTILTANKIEFTYRDLGTDDEARKVWKLYGRGRTLPGIVRGRDDIIGNWEEIEEANEDYRLHELIYDTI</sequence>
<proteinExistence type="predicted"/>
<feature type="compositionally biased region" description="Basic and acidic residues" evidence="1">
    <location>
        <begin position="668"/>
        <end position="742"/>
    </location>
</feature>
<feature type="region of interest" description="Disordered" evidence="1">
    <location>
        <begin position="904"/>
        <end position="930"/>
    </location>
</feature>
<feature type="compositionally biased region" description="Basic and acidic residues" evidence="1">
    <location>
        <begin position="553"/>
        <end position="566"/>
    </location>
</feature>
<dbReference type="FunCoup" id="A7TRC4">
    <property type="interactions" value="18"/>
</dbReference>
<dbReference type="eggNOG" id="KOG1181">
    <property type="taxonomic scope" value="Eukaryota"/>
</dbReference>